<evidence type="ECO:0000256" key="4">
    <source>
        <dbReference type="ARBA" id="ARBA00004355"/>
    </source>
</evidence>
<keyword evidence="8" id="KW-0677">Repeat</keyword>
<evidence type="ECO:0000313" key="26">
    <source>
        <dbReference type="Proteomes" id="UP001196413"/>
    </source>
</evidence>
<dbReference type="InterPro" id="IPR013151">
    <property type="entry name" value="Immunoglobulin_dom"/>
</dbReference>
<dbReference type="Pfam" id="PF00069">
    <property type="entry name" value="Pkinase"/>
    <property type="match status" value="1"/>
</dbReference>
<sequence length="3839" mass="426353">MLVITPTLGRPTSVPPIPRIFITSTDSVRLEWDIADEETSAEYTVSYKSEKSSIWTEVNCSVNSCSIDGLKEGVSYVFKVAARNEAGVGTFSEETPPIKLIPNVPPVITKPIKDATIPKKRTLKFECHANGEPAPEYIWYKDGKEIIPQNANTEIVNEGYMSMLIIHSVDYSDAGSYTCEVVNDHGVMKSTANVNVTDVRCHFESSFSEYTEIIEGKDIELCCVLSDEDGVVSWYKDGKILSDSDRIEIVADYNKRILKISTVNSTDSGTYRCETSDGRSRTEGELLVKEEEPHISIGPQDDIIKHFGSEVVLKCELTKPPHKVLWYKNGNEVWPQTNKYTMTTEGCSSFLTIQNFDKNDIGEYCAALSQSEVSAPAHLRLEVIPEIRIEEQITDEVILNAHDELAFHVEVSAFPVPSITIMHNEIRIQNRASVEQYDDVVSVRMKNLTRDDCGVVKIIVENSAGRTQKDIRLTVLDVPSEPMDLRASNTTANSTILSWKYPENTNGAPVTGFIVERKAVDSNRWRSIGKTNASTLTFAAADLLNKQVYGFRVIAVNSVGEGPPSQPVDVVTLDDEWKDEFTEDLPPISPVLDVPDISIIDDDKDRMAQLIADGENSFILHDDSSDSVKLVVAPPVLGGADISVAEDGEIDKPQPVIDGENGYIPSDESTESRKIDEPAISIEETPAQKKADEKKVAKKSKQKKKEKITVEETKIDEQEKRQSVKEEKSEQEQTMEKKTKDTHIQPEIVDEIKKESDLISAVSIQPEPDKKGEIKKDIDLKETELVLKPKSESVELMFGKSGEVIVSSSVEAQFNWTKEGRSLDEGYHVKDTKTQTMVQIPSATFETAGIYKCVATDTRGNTATTSITVSIRGKPIVEVETDLVEVKAGESAKLFANVRGTSEVKCSWKKDEKLIKTSKNMSTSYKDGAAQLTIKEVDASNTGVYTLLAKNKDGEDSANIKLIVKSIPEVPQGPLDVTIGGKTCSLSWKPPLNDGNCPILGYYIEKYDEKTKKWTFVARSTNANYKTESGSSCRFRVAAENAVGLGPFIESKAIPTESPPQISRSDGSTPTFVFTEGEAAELSFSFTGQPAPVVEWTDNTGKPISESKMFKIECTAQGTKLSMKSISVTESGVYKLKVKNRCGEDSISINVQVNGRPSPPGRPIVKEQMVDSLLLSWTPPKLDGGSPVKQYTIEMCTTAIKKWKMAEKTKQTYLKLHNLIAKETYTFRVRAENASGQSEPSEESEPVLITVPSPVADEKKREVDEEQRKVDEQKQDKIDEKKQEKLDEKKQKKVDEKKQKKVTGKKEKVDEEIDLKAADKSDAKDDQLDQKRTDVHSLANDFETKYTICEELGQGAYGTVYRAIEKATGKTWAAKMVQVRPGVKREDVLHEISVMSQLHHDKLLELHEAFDLGHEICLIVEFVSGGELFDKMMESGLLISEEEARDYVRQILLGIEHMHSNQFVHLDLKPENILLKSKESADVKIVDFGLARRLDPSKTVRLLFGTPEFCAPEVVNREPVGLSTDMWTIGVISYMLLSGLSPFIGDSEEETLANVSAANWDFDDSLWDDVSDTAKDFIRRLMVKDKRRRMTVQQALKHPWISKTQPHLVRAELTPLQKKRFMMMKRWSDDMLPIGRLAKHGAIFRRQSMDGVFERNISFDSDCPPTVKKQLEDIIAHVGDLIATMTCEINGMPAPIITWLRDNEELNVPSLKYDSLFSDGSAQLTVKNIEETDSGKYSCHATNELGSVTTEANMRVEARPKMAKADLHKKKPSKATADDLKKGGTAPVFVGGLSNCSVKLGEDLSLSVTSSASDLTVEWYHNGQQIHDIEGHFVQIHNKDRHDLTVKNATLSDQGEWKAVGKNAFGQCESSCDLVVQVPRDYMAPVFERRLEDILCSETELLTLNVKITANPPPEITWYRDDHEIQHSAQYRIQFDDDTLEYSLTIVKAYAEDSGEYKCIAKNLIGEAESVCTVRIEEPEDNRTKAIDESKAPKFSMRLIDSHEVVEGSELVLTCIVNGSPHPTITWLKDGKRLSITGKDATYENGVCTLTIAATTSDDHGVYTCKAENTHGIAQSTCTVHITSDVESDQSAPEFVELLMDQSFHEEEEILLECRFTAKPAPTVYWYKDGQKLLVENRMLQYTDRTGVARLNIMNSIATDSGEYSCEAVNILGKAVTECRIKIIGQAMESESQNLCRSVSPSHYDSDASAPEIIRPLLDATVKTGSRQALELEVEGMPTPMVEWFHDGTLVSESRTVRTSYNGRVAVLKIYEAQAEHQGQYICKVSNKLGVVESRAMLVVEPESTERMSDVPVFIKKLQDITVKKVGESLSMSCQIRGDPFPVIRWLHDGQSIENNSAYRSRVFDDGIATLEISSMSEELCGAYTIIASNPSGEAHSSAMVQLLKEEDTSTRPPTFVVEPKSKIVVSKSSPLIIVCDIQGSPSMTVTWLKDKHQLKATDRIREEHDGLTYRLIVLDTIVDDEGVYTVRVEDEYGKIEACSQVIIKEEEATVVKTSVKIVKGPPGALEGKLHVENCSTDSVSLIWNNVTDASEYLVEQRTPDQQNWIEAATTSRPKCVIKNLQPNTEYLFSVIPKNTYGCGERSSTVLVKTKPVGFKPHFIEVPPSSLCVMNEHPVEIAAKFEGMPIPRVKWYKNNKEILESESKITTDKNITTLSIAAARHGEDDAVYLCHIENELGEIFAETTVIVTVDKEEFMEIDSTSDSTDRILAAAGAPFVAKPLTNVTVQSEQQFTLSCKIAAKDCAVAWYRNNERISSTGRYEIFSSSNGLQKLICHISCLEDSGVYRCVVTNEKGIAQSECEVTIKDVCDQVAPAFDRQLADITALIGKSAVLSCRAVGQPEPELTWIKDGERLTTSRRVKLVFDEQGMSELRIRDLTAQDAGIYLCSATNPAGVQSTQCTLTVVEVAGEDSHLILAGEAKAVKPRFIRAPPSTIDAQEGGQFKLIAKAVGDPRPIITWKKDGREVQRTNRLYKTYVTGDGESHLLVECVVSKTSGIFSCIAHNVHGEAEAETQVIVHKGVTAAPAAEKPDFSQHLKDLGVVTGHPVTLSCKVRGVPEPELKWFYINDDGKVTCLTDDEHGWIECRGGEAAELKADCVLRNQQGTYKCVATNEHGQASSQCYLLVGELQDEPAGPPRFLRCLRDIWTPLDEEVVFEVEVAGYPAPDLIWYHQDKRIVEGKSIKINYISETFCELRVSHVSLRDLGNYAVEASNVHGLVRTTCSLNAGEPRCSEPPQFQLVDAPEIAVQPKVAFREQMKKSASTVRRKGAPPVFVQGLEDMELEAGSSAAVAGKLARKVRHRHSEHKPLKRARLEAREFAAAIAAGMSADEQSQRQSTEDQKPELIAMEEIRSAIQLRNEHMCRPKFMVKPKPKKTLEEFKSLRLKTAISANPTPTVYWDRDGVVLETGNKYSIYNDGDFYYLEVHHVSTFDQGFYNCTATNSEGIATCSSEVEVVKPAEDALVQQEKRKHKREPRAPAFVEVLPGKMKTKIGDSLSVECSVSGYPAPAIKWLRNGTPLLPHTQRCVMSYDGECATLKFAFLSAADEGIYVCEARNECGEVKAQMLLEVEGADSATTAGIPPLFRTEKIRQVFKANDGERVQLSAEIVQGSEPLQIRWIRNRVTITDSQSFQYRRQGPDVTLVIADAFPEDSGEYAVEARNQWGTARCIMRLDVHSHERSLAEEAPRISNVSTVVKVAAGEEAELNAHVTGHPDPVIAWTKERKPITNSEKFTLSNDGNSFTLRVKDVVRTDAGKYSLTAVNVAGEAHATFELMVTEPTSTSTMRPRFTHTHSVRAVSSWTTSRVTGSFCRHTTGDLSLVQG</sequence>
<dbReference type="Pfam" id="PF07679">
    <property type="entry name" value="I-set"/>
    <property type="match status" value="24"/>
</dbReference>
<dbReference type="SMART" id="SM00408">
    <property type="entry name" value="IGc2"/>
    <property type="match status" value="24"/>
</dbReference>
<keyword evidence="12" id="KW-0130">Cell adhesion</keyword>
<dbReference type="InterPro" id="IPR013783">
    <property type="entry name" value="Ig-like_fold"/>
</dbReference>
<feature type="domain" description="Ig-like" evidence="23">
    <location>
        <begin position="293"/>
        <end position="382"/>
    </location>
</feature>
<dbReference type="EMBL" id="JAHQIW010003718">
    <property type="protein sequence ID" value="KAJ1359849.1"/>
    <property type="molecule type" value="Genomic_DNA"/>
</dbReference>
<evidence type="ECO:0008006" key="27">
    <source>
        <dbReference type="Google" id="ProtNLM"/>
    </source>
</evidence>
<dbReference type="InterPro" id="IPR017441">
    <property type="entry name" value="Protein_kinase_ATP_BS"/>
</dbReference>
<feature type="domain" description="Ig-like" evidence="23">
    <location>
        <begin position="3382"/>
        <end position="3471"/>
    </location>
</feature>
<dbReference type="FunFam" id="2.60.40.10:FF:000425">
    <property type="entry name" value="Myosin light chain kinase"/>
    <property type="match status" value="3"/>
</dbReference>
<dbReference type="PROSITE" id="PS00107">
    <property type="entry name" value="PROTEIN_KINASE_ATP"/>
    <property type="match status" value="1"/>
</dbReference>
<dbReference type="SUPFAM" id="SSF49265">
    <property type="entry name" value="Fibronectin type III"/>
    <property type="match status" value="4"/>
</dbReference>
<feature type="domain" description="Fibronectin type-III" evidence="24">
    <location>
        <begin position="967"/>
        <end position="1059"/>
    </location>
</feature>
<dbReference type="InterPro" id="IPR013098">
    <property type="entry name" value="Ig_I-set"/>
</dbReference>
<dbReference type="InterPro" id="IPR007110">
    <property type="entry name" value="Ig-like_dom"/>
</dbReference>
<dbReference type="FunFam" id="2.60.40.10:FF:000022">
    <property type="entry name" value="Cardiac titin"/>
    <property type="match status" value="1"/>
</dbReference>
<dbReference type="GO" id="GO:0003779">
    <property type="term" value="F:actin binding"/>
    <property type="evidence" value="ECO:0007669"/>
    <property type="project" value="UniProtKB-ARBA"/>
</dbReference>
<dbReference type="CDD" id="cd00096">
    <property type="entry name" value="Ig"/>
    <property type="match status" value="2"/>
</dbReference>
<dbReference type="InterPro" id="IPR011009">
    <property type="entry name" value="Kinase-like_dom_sf"/>
</dbReference>
<feature type="domain" description="Fibronectin type-III" evidence="24">
    <location>
        <begin position="481"/>
        <end position="575"/>
    </location>
</feature>
<feature type="domain" description="Ig-like" evidence="23">
    <location>
        <begin position="1879"/>
        <end position="1977"/>
    </location>
</feature>
<evidence type="ECO:0000256" key="14">
    <source>
        <dbReference type="ARBA" id="ARBA00023157"/>
    </source>
</evidence>
<feature type="domain" description="Ig-like" evidence="23">
    <location>
        <begin position="105"/>
        <end position="195"/>
    </location>
</feature>
<evidence type="ECO:0000256" key="9">
    <source>
        <dbReference type="ARBA" id="ARBA00022741"/>
    </source>
</evidence>
<evidence type="ECO:0000256" key="19">
    <source>
        <dbReference type="ARBA" id="ARBA00051243"/>
    </source>
</evidence>
<feature type="domain" description="Ig-like" evidence="23">
    <location>
        <begin position="1060"/>
        <end position="1154"/>
    </location>
</feature>
<feature type="domain" description="Ig-like" evidence="23">
    <location>
        <begin position="2617"/>
        <end position="2708"/>
    </location>
</feature>
<dbReference type="InterPro" id="IPR000719">
    <property type="entry name" value="Prot_kinase_dom"/>
</dbReference>
<feature type="domain" description="Fibronectin type-III" evidence="24">
    <location>
        <begin position="14"/>
        <end position="103"/>
    </location>
</feature>
<evidence type="ECO:0000256" key="17">
    <source>
        <dbReference type="ARBA" id="ARBA00023242"/>
    </source>
</evidence>
<dbReference type="GO" id="GO:0040017">
    <property type="term" value="P:positive regulation of locomotion"/>
    <property type="evidence" value="ECO:0007669"/>
    <property type="project" value="UniProtKB-ARBA"/>
</dbReference>
<dbReference type="FunFam" id="2.60.40.10:FF:001948">
    <property type="entry name" value="Titin homolog"/>
    <property type="match status" value="1"/>
</dbReference>
<proteinExistence type="inferred from homology"/>
<dbReference type="GO" id="GO:0031672">
    <property type="term" value="C:A band"/>
    <property type="evidence" value="ECO:0007669"/>
    <property type="project" value="UniProtKB-SubCell"/>
</dbReference>
<evidence type="ECO:0000256" key="18">
    <source>
        <dbReference type="ARBA" id="ARBA00023319"/>
    </source>
</evidence>
<dbReference type="PANTHER" id="PTHR47633">
    <property type="entry name" value="IMMUNOGLOBULIN"/>
    <property type="match status" value="1"/>
</dbReference>
<feature type="domain" description="Ig-like" evidence="23">
    <location>
        <begin position="3048"/>
        <end position="3142"/>
    </location>
</feature>
<dbReference type="PANTHER" id="PTHR47633:SF7">
    <property type="entry name" value="TITIN HOMOLOG"/>
    <property type="match status" value="1"/>
</dbReference>
<organism evidence="25 26">
    <name type="scientific">Parelaphostrongylus tenuis</name>
    <name type="common">Meningeal worm</name>
    <dbReference type="NCBI Taxonomy" id="148309"/>
    <lineage>
        <taxon>Eukaryota</taxon>
        <taxon>Metazoa</taxon>
        <taxon>Ecdysozoa</taxon>
        <taxon>Nematoda</taxon>
        <taxon>Chromadorea</taxon>
        <taxon>Rhabditida</taxon>
        <taxon>Rhabditina</taxon>
        <taxon>Rhabditomorpha</taxon>
        <taxon>Strongyloidea</taxon>
        <taxon>Metastrongylidae</taxon>
        <taxon>Parelaphostrongylus</taxon>
    </lineage>
</organism>
<keyword evidence="10 20" id="KW-0067">ATP-binding</keyword>
<feature type="binding site" evidence="20">
    <location>
        <position position="1375"/>
    </location>
    <ligand>
        <name>ATP</name>
        <dbReference type="ChEBI" id="CHEBI:30616"/>
    </ligand>
</feature>
<evidence type="ECO:0000256" key="12">
    <source>
        <dbReference type="ARBA" id="ARBA00022889"/>
    </source>
</evidence>
<dbReference type="InterPro" id="IPR036179">
    <property type="entry name" value="Ig-like_dom_sf"/>
</dbReference>
<evidence type="ECO:0000256" key="8">
    <source>
        <dbReference type="ARBA" id="ARBA00022737"/>
    </source>
</evidence>
<feature type="region of interest" description="Disordered" evidence="21">
    <location>
        <begin position="643"/>
        <end position="743"/>
    </location>
</feature>
<dbReference type="InterPro" id="IPR003961">
    <property type="entry name" value="FN3_dom"/>
</dbReference>
<dbReference type="InterPro" id="IPR003598">
    <property type="entry name" value="Ig_sub2"/>
</dbReference>
<feature type="region of interest" description="Disordered" evidence="21">
    <location>
        <begin position="1232"/>
        <end position="1308"/>
    </location>
</feature>
<dbReference type="FunFam" id="2.60.40.10:FF:000612">
    <property type="entry name" value="palladin isoform X1"/>
    <property type="match status" value="1"/>
</dbReference>
<feature type="domain" description="Protein kinase" evidence="22">
    <location>
        <begin position="1346"/>
        <end position="1601"/>
    </location>
</feature>
<dbReference type="FunFam" id="2.60.40.10:FF:000080">
    <property type="entry name" value="Myosin light chain kinase, smooth muscle"/>
    <property type="match status" value="1"/>
</dbReference>
<dbReference type="FunFam" id="2.60.40.10:FF:000031">
    <property type="entry name" value="Myosin-binding protein C, slow type"/>
    <property type="match status" value="1"/>
</dbReference>
<dbReference type="GO" id="GO:0004714">
    <property type="term" value="F:transmembrane receptor protein tyrosine kinase activity"/>
    <property type="evidence" value="ECO:0007669"/>
    <property type="project" value="UniProtKB-EC"/>
</dbReference>
<dbReference type="SMART" id="SM00406">
    <property type="entry name" value="IGv"/>
    <property type="match status" value="3"/>
</dbReference>
<dbReference type="SUPFAM" id="SSF48726">
    <property type="entry name" value="Immunoglobulin"/>
    <property type="match status" value="25"/>
</dbReference>
<comment type="cofactor">
    <cofactor evidence="1">
        <name>Mg(2+)</name>
        <dbReference type="ChEBI" id="CHEBI:18420"/>
    </cofactor>
</comment>
<evidence type="ECO:0000256" key="11">
    <source>
        <dbReference type="ARBA" id="ARBA00022842"/>
    </source>
</evidence>
<feature type="domain" description="Fibronectin type-III" evidence="24">
    <location>
        <begin position="2522"/>
        <end position="2613"/>
    </location>
</feature>
<dbReference type="GO" id="GO:0031674">
    <property type="term" value="C:I band"/>
    <property type="evidence" value="ECO:0007669"/>
    <property type="project" value="UniProtKB-SubCell"/>
</dbReference>
<dbReference type="PROSITE" id="PS00108">
    <property type="entry name" value="PROTEIN_KINASE_ST"/>
    <property type="match status" value="1"/>
</dbReference>
<feature type="domain" description="Ig-like" evidence="23">
    <location>
        <begin position="875"/>
        <end position="961"/>
    </location>
</feature>
<evidence type="ECO:0000256" key="21">
    <source>
        <dbReference type="SAM" id="MobiDB-lite"/>
    </source>
</evidence>
<dbReference type="GO" id="GO:0005524">
    <property type="term" value="F:ATP binding"/>
    <property type="evidence" value="ECO:0007669"/>
    <property type="project" value="UniProtKB-UniRule"/>
</dbReference>
<feature type="domain" description="Ig-like" evidence="23">
    <location>
        <begin position="768"/>
        <end position="870"/>
    </location>
</feature>
<keyword evidence="16" id="KW-0514">Muscle protein</keyword>
<evidence type="ECO:0000313" key="25">
    <source>
        <dbReference type="EMBL" id="KAJ1359849.1"/>
    </source>
</evidence>
<keyword evidence="14" id="KW-1015">Disulfide bond</keyword>
<dbReference type="SMART" id="SM00060">
    <property type="entry name" value="FN3"/>
    <property type="match status" value="5"/>
</dbReference>
<name>A0AAD5N7S6_PARTN</name>
<dbReference type="FunFam" id="1.10.510.10:FF:000571">
    <property type="entry name" value="Maternal embryonic leucine zipper kinase"/>
    <property type="match status" value="1"/>
</dbReference>
<dbReference type="GO" id="GO:0045989">
    <property type="term" value="P:positive regulation of striated muscle contraction"/>
    <property type="evidence" value="ECO:0007669"/>
    <property type="project" value="UniProtKB-ARBA"/>
</dbReference>
<dbReference type="FunFam" id="2.60.40.10:FF:000557">
    <property type="entry name" value="Myosin binding protein Ha"/>
    <property type="match status" value="1"/>
</dbReference>
<keyword evidence="26" id="KW-1185">Reference proteome</keyword>
<feature type="domain" description="Ig-like" evidence="23">
    <location>
        <begin position="205"/>
        <end position="289"/>
    </location>
</feature>
<feature type="compositionally biased region" description="Basic residues" evidence="21">
    <location>
        <begin position="696"/>
        <end position="706"/>
    </location>
</feature>
<feature type="domain" description="Ig-like" evidence="23">
    <location>
        <begin position="3598"/>
        <end position="3699"/>
    </location>
</feature>
<dbReference type="Gene3D" id="1.10.510.10">
    <property type="entry name" value="Transferase(Phosphotransferase) domain 1"/>
    <property type="match status" value="1"/>
</dbReference>
<dbReference type="InterPro" id="IPR013106">
    <property type="entry name" value="Ig_V-set"/>
</dbReference>
<evidence type="ECO:0000256" key="20">
    <source>
        <dbReference type="PROSITE-ProRule" id="PRU10141"/>
    </source>
</evidence>
<gene>
    <name evidence="25" type="ORF">KIN20_018667</name>
</gene>
<evidence type="ECO:0000256" key="1">
    <source>
        <dbReference type="ARBA" id="ARBA00001946"/>
    </source>
</evidence>
<evidence type="ECO:0000256" key="16">
    <source>
        <dbReference type="ARBA" id="ARBA00023179"/>
    </source>
</evidence>
<dbReference type="InterPro" id="IPR003599">
    <property type="entry name" value="Ig_sub"/>
</dbReference>
<evidence type="ECO:0000256" key="7">
    <source>
        <dbReference type="ARBA" id="ARBA00022490"/>
    </source>
</evidence>
<feature type="domain" description="Ig-like" evidence="23">
    <location>
        <begin position="1993"/>
        <end position="2081"/>
    </location>
</feature>
<dbReference type="FunFam" id="2.60.40.10:FF:000032">
    <property type="entry name" value="palladin isoform X1"/>
    <property type="match status" value="4"/>
</dbReference>
<feature type="domain" description="Ig-like" evidence="23">
    <location>
        <begin position="1665"/>
        <end position="1755"/>
    </location>
</feature>
<comment type="caution">
    <text evidence="25">The sequence shown here is derived from an EMBL/GenBank/DDBJ whole genome shotgun (WGS) entry which is preliminary data.</text>
</comment>
<dbReference type="Gene3D" id="3.30.200.20">
    <property type="entry name" value="Phosphorylase Kinase, domain 1"/>
    <property type="match status" value="1"/>
</dbReference>
<evidence type="ECO:0000256" key="13">
    <source>
        <dbReference type="ARBA" id="ARBA00023054"/>
    </source>
</evidence>
<evidence type="ECO:0000256" key="6">
    <source>
        <dbReference type="ARBA" id="ARBA00022433"/>
    </source>
</evidence>
<dbReference type="GO" id="GO:0007155">
    <property type="term" value="P:cell adhesion"/>
    <property type="evidence" value="ECO:0007669"/>
    <property type="project" value="UniProtKB-KW"/>
</dbReference>
<dbReference type="GO" id="GO:0019899">
    <property type="term" value="F:enzyme binding"/>
    <property type="evidence" value="ECO:0007669"/>
    <property type="project" value="UniProtKB-ARBA"/>
</dbReference>
<feature type="domain" description="Ig-like" evidence="23">
    <location>
        <begin position="2734"/>
        <end position="2822"/>
    </location>
</feature>
<dbReference type="GO" id="GO:0060298">
    <property type="term" value="P:positive regulation of sarcomere organization"/>
    <property type="evidence" value="ECO:0007669"/>
    <property type="project" value="UniProtKB-ARBA"/>
</dbReference>
<dbReference type="Proteomes" id="UP001196413">
    <property type="component" value="Unassembled WGS sequence"/>
</dbReference>
<dbReference type="GO" id="GO:0032982">
    <property type="term" value="C:myosin filament"/>
    <property type="evidence" value="ECO:0007669"/>
    <property type="project" value="UniProtKB-KW"/>
</dbReference>
<evidence type="ECO:0000259" key="24">
    <source>
        <dbReference type="PROSITE" id="PS50853"/>
    </source>
</evidence>
<dbReference type="CDD" id="cd00063">
    <property type="entry name" value="FN3"/>
    <property type="match status" value="5"/>
</dbReference>
<keyword evidence="11" id="KW-0460">Magnesium</keyword>
<evidence type="ECO:0000259" key="23">
    <source>
        <dbReference type="PROSITE" id="PS50835"/>
    </source>
</evidence>
<evidence type="ECO:0000256" key="5">
    <source>
        <dbReference type="ARBA" id="ARBA00006692"/>
    </source>
</evidence>
<keyword evidence="18" id="KW-0393">Immunoglobulin domain</keyword>
<reference evidence="25" key="1">
    <citation type="submission" date="2021-06" db="EMBL/GenBank/DDBJ databases">
        <title>Parelaphostrongylus tenuis whole genome reference sequence.</title>
        <authorList>
            <person name="Garwood T.J."/>
            <person name="Larsen P.A."/>
            <person name="Fountain-Jones N.M."/>
            <person name="Garbe J.R."/>
            <person name="Macchietto M.G."/>
            <person name="Kania S.A."/>
            <person name="Gerhold R.W."/>
            <person name="Richards J.E."/>
            <person name="Wolf T.M."/>
        </authorList>
    </citation>
    <scope>NUCLEOTIDE SEQUENCE</scope>
    <source>
        <strain evidence="25">MNPRO001-30</strain>
        <tissue evidence="25">Meninges</tissue>
    </source>
</reference>
<feature type="domain" description="Ig-like" evidence="23">
    <location>
        <begin position="3703"/>
        <end position="3793"/>
    </location>
</feature>
<feature type="domain" description="Ig-like" evidence="23">
    <location>
        <begin position="2312"/>
        <end position="2402"/>
    </location>
</feature>
<feature type="domain" description="Ig-like" evidence="23">
    <location>
        <begin position="2093"/>
        <end position="2177"/>
    </location>
</feature>
<keyword evidence="15" id="KW-0675">Receptor</keyword>
<protein>
    <recommendedName>
        <fullName evidence="27">Myosin light chain kinase</fullName>
    </recommendedName>
</protein>
<evidence type="ECO:0000256" key="3">
    <source>
        <dbReference type="ARBA" id="ARBA00004161"/>
    </source>
</evidence>
<dbReference type="PROSITE" id="PS50835">
    <property type="entry name" value="IG_LIKE"/>
    <property type="match status" value="22"/>
</dbReference>
<keyword evidence="6" id="KW-0787">Thick filament</keyword>
<dbReference type="Pfam" id="PF00041">
    <property type="entry name" value="fn3"/>
    <property type="match status" value="3"/>
</dbReference>
<dbReference type="FunFam" id="2.60.40.10:FF:000345">
    <property type="entry name" value="Muscle M-line assembly protein unc-89"/>
    <property type="match status" value="1"/>
</dbReference>
<dbReference type="GO" id="GO:0005634">
    <property type="term" value="C:nucleus"/>
    <property type="evidence" value="ECO:0007669"/>
    <property type="project" value="UniProtKB-SubCell"/>
</dbReference>
<dbReference type="InterPro" id="IPR008271">
    <property type="entry name" value="Ser/Thr_kinase_AS"/>
</dbReference>
<evidence type="ECO:0000256" key="2">
    <source>
        <dbReference type="ARBA" id="ARBA00004123"/>
    </source>
</evidence>
<feature type="compositionally biased region" description="Basic and acidic residues" evidence="21">
    <location>
        <begin position="1256"/>
        <end position="1308"/>
    </location>
</feature>
<accession>A0AAD5N7S6</accession>
<dbReference type="PROSITE" id="PS50853">
    <property type="entry name" value="FN3"/>
    <property type="match status" value="5"/>
</dbReference>
<evidence type="ECO:0000256" key="10">
    <source>
        <dbReference type="ARBA" id="ARBA00022840"/>
    </source>
</evidence>
<dbReference type="InterPro" id="IPR036116">
    <property type="entry name" value="FN3_sf"/>
</dbReference>
<keyword evidence="9 20" id="KW-0547">Nucleotide-binding</keyword>
<keyword evidence="7" id="KW-0963">Cytoplasm</keyword>
<feature type="domain" description="Ig-like" evidence="23">
    <location>
        <begin position="2211"/>
        <end position="2299"/>
    </location>
</feature>
<dbReference type="PROSITE" id="PS50011">
    <property type="entry name" value="PROTEIN_KINASE_DOM"/>
    <property type="match status" value="1"/>
</dbReference>
<comment type="similarity">
    <text evidence="5">Belongs to the protein kinase superfamily. CAMK Ser/Thr protein kinase family.</text>
</comment>
<dbReference type="SMART" id="SM00409">
    <property type="entry name" value="IG"/>
    <property type="match status" value="25"/>
</dbReference>
<dbReference type="FunFam" id="2.60.40.10:FF:000107">
    <property type="entry name" value="Myosin, light chain kinase a"/>
    <property type="match status" value="5"/>
</dbReference>
<keyword evidence="13" id="KW-0175">Coiled coil</keyword>
<feature type="region of interest" description="Disordered" evidence="21">
    <location>
        <begin position="1761"/>
        <end position="1780"/>
    </location>
</feature>
<feature type="domain" description="Ig-like" evidence="23">
    <location>
        <begin position="2832"/>
        <end position="2921"/>
    </location>
</feature>
<feature type="compositionally biased region" description="Basic and acidic residues" evidence="21">
    <location>
        <begin position="686"/>
        <end position="695"/>
    </location>
</feature>
<keyword evidence="17" id="KW-0539">Nucleus</keyword>
<evidence type="ECO:0000256" key="15">
    <source>
        <dbReference type="ARBA" id="ARBA00023170"/>
    </source>
</evidence>
<dbReference type="Gene3D" id="2.60.40.10">
    <property type="entry name" value="Immunoglobulins"/>
    <property type="match status" value="30"/>
</dbReference>
<dbReference type="SUPFAM" id="SSF56112">
    <property type="entry name" value="Protein kinase-like (PK-like)"/>
    <property type="match status" value="1"/>
</dbReference>
<feature type="compositionally biased region" description="Basic and acidic residues" evidence="21">
    <location>
        <begin position="707"/>
        <end position="743"/>
    </location>
</feature>
<dbReference type="SMART" id="SM00220">
    <property type="entry name" value="S_TKc"/>
    <property type="match status" value="1"/>
</dbReference>
<feature type="domain" description="Ig-like" evidence="23">
    <location>
        <begin position="2943"/>
        <end position="3034"/>
    </location>
</feature>
<evidence type="ECO:0000259" key="22">
    <source>
        <dbReference type="PROSITE" id="PS50011"/>
    </source>
</evidence>
<feature type="domain" description="Fibronectin type-III" evidence="24">
    <location>
        <begin position="1159"/>
        <end position="1253"/>
    </location>
</feature>
<comment type="catalytic activity">
    <reaction evidence="19">
        <text>L-tyrosyl-[protein] + ATP = O-phospho-L-tyrosyl-[protein] + ADP + H(+)</text>
        <dbReference type="Rhea" id="RHEA:10596"/>
        <dbReference type="Rhea" id="RHEA-COMP:10136"/>
        <dbReference type="Rhea" id="RHEA-COMP:20101"/>
        <dbReference type="ChEBI" id="CHEBI:15378"/>
        <dbReference type="ChEBI" id="CHEBI:30616"/>
        <dbReference type="ChEBI" id="CHEBI:46858"/>
        <dbReference type="ChEBI" id="CHEBI:61978"/>
        <dbReference type="ChEBI" id="CHEBI:456216"/>
        <dbReference type="EC" id="2.7.10.1"/>
    </reaction>
</comment>
<feature type="domain" description="Ig-like" evidence="23">
    <location>
        <begin position="3495"/>
        <end position="3585"/>
    </location>
</feature>
<comment type="subcellular location">
    <subcellularLocation>
        <location evidence="3">Cytoplasm</location>
        <location evidence="3">Myofibril</location>
        <location evidence="3">Sarcomere</location>
        <location evidence="3">A band</location>
    </subcellularLocation>
    <subcellularLocation>
        <location evidence="4">Cytoplasm</location>
        <location evidence="4">Myofibril</location>
        <location evidence="4">Sarcomere</location>
        <location evidence="4">I band</location>
    </subcellularLocation>
    <subcellularLocation>
        <location evidence="2">Nucleus</location>
    </subcellularLocation>
</comment>
<feature type="domain" description="Ig-like" evidence="23">
    <location>
        <begin position="2414"/>
        <end position="2497"/>
    </location>
</feature>
<dbReference type="Pfam" id="PF00047">
    <property type="entry name" value="ig"/>
    <property type="match status" value="1"/>
</dbReference>